<dbReference type="GO" id="GO:0005829">
    <property type="term" value="C:cytosol"/>
    <property type="evidence" value="ECO:0007669"/>
    <property type="project" value="TreeGrafter"/>
</dbReference>
<reference evidence="2 3" key="1">
    <citation type="submission" date="2017-11" db="EMBL/GenBank/DDBJ databases">
        <title>Isolation and Characterization of Methanogenic Archaea from Saline Meromictic Lake at Siberia.</title>
        <authorList>
            <person name="Shen Y."/>
            <person name="Huang H.-H."/>
            <person name="Lai M.-C."/>
            <person name="Chen S.-C."/>
        </authorList>
    </citation>
    <scope>NUCLEOTIDE SEQUENCE [LARGE SCALE GENOMIC DNA]</scope>
    <source>
        <strain evidence="2 3">SY-01</strain>
    </source>
</reference>
<dbReference type="Gene3D" id="3.40.50.880">
    <property type="match status" value="1"/>
</dbReference>
<keyword evidence="2" id="KW-0315">Glutamine amidotransferase</keyword>
<dbReference type="InterPro" id="IPR029062">
    <property type="entry name" value="Class_I_gatase-like"/>
</dbReference>
<dbReference type="OrthoDB" id="7388at2157"/>
<name>A0A4E0PV22_9EURY</name>
<feature type="domain" description="Glutamine amidotransferase" evidence="1">
    <location>
        <begin position="42"/>
        <end position="186"/>
    </location>
</feature>
<dbReference type="InterPro" id="IPR017926">
    <property type="entry name" value="GATASE"/>
</dbReference>
<organism evidence="2 3">
    <name type="scientific">Methanolobus halotolerans</name>
    <dbReference type="NCBI Taxonomy" id="2052935"/>
    <lineage>
        <taxon>Archaea</taxon>
        <taxon>Methanobacteriati</taxon>
        <taxon>Methanobacteriota</taxon>
        <taxon>Stenosarchaea group</taxon>
        <taxon>Methanomicrobia</taxon>
        <taxon>Methanosarcinales</taxon>
        <taxon>Methanosarcinaceae</taxon>
        <taxon>Methanolobus</taxon>
    </lineage>
</organism>
<gene>
    <name evidence="2" type="ORF">CUN85_11155</name>
</gene>
<dbReference type="Pfam" id="PF00117">
    <property type="entry name" value="GATase"/>
    <property type="match status" value="1"/>
</dbReference>
<evidence type="ECO:0000313" key="3">
    <source>
        <dbReference type="Proteomes" id="UP000297295"/>
    </source>
</evidence>
<evidence type="ECO:0000259" key="1">
    <source>
        <dbReference type="Pfam" id="PF00117"/>
    </source>
</evidence>
<proteinExistence type="predicted"/>
<sequence>MKVLVVKNIPEEGPGILKDIMDVNRILYDIIDLDSGEIFPDPQKYAAVLVFGGPDSANDSTEKMNDELKKVRKAVENGIPYMGICLGMQVLVKACGGKVRKNDIKEVGFKGPDSEYFKIDVCPGREKESLLKGLESSLKIFHLHGETVVITDEMELLATGKFCRDQVVKVGNNAYGFQGHFELTSHMLDMWLKTDQDLKTLNGDDIRNDFRIIHEEYRDNAEKLFTNFLHIAGLI</sequence>
<comment type="caution">
    <text evidence="2">The sequence shown here is derived from an EMBL/GenBank/DDBJ whole genome shotgun (WGS) entry which is preliminary data.</text>
</comment>
<dbReference type="PANTHER" id="PTHR42695:SF5">
    <property type="entry name" value="GLUTAMINE AMIDOTRANSFERASE YLR126C-RELATED"/>
    <property type="match status" value="1"/>
</dbReference>
<protein>
    <submittedName>
        <fullName evidence="2">Glutamine amidotransferase</fullName>
    </submittedName>
</protein>
<keyword evidence="2" id="KW-0808">Transferase</keyword>
<dbReference type="EMBL" id="PGGK01000015">
    <property type="protein sequence ID" value="TGC07447.1"/>
    <property type="molecule type" value="Genomic_DNA"/>
</dbReference>
<evidence type="ECO:0000313" key="2">
    <source>
        <dbReference type="EMBL" id="TGC07447.1"/>
    </source>
</evidence>
<dbReference type="GO" id="GO:0016740">
    <property type="term" value="F:transferase activity"/>
    <property type="evidence" value="ECO:0007669"/>
    <property type="project" value="UniProtKB-KW"/>
</dbReference>
<dbReference type="InterPro" id="IPR044992">
    <property type="entry name" value="ChyE-like"/>
</dbReference>
<accession>A0A4E0PV22</accession>
<dbReference type="PANTHER" id="PTHR42695">
    <property type="entry name" value="GLUTAMINE AMIDOTRANSFERASE YLR126C-RELATED"/>
    <property type="match status" value="1"/>
</dbReference>
<dbReference type="RefSeq" id="WP_135390384.1">
    <property type="nucleotide sequence ID" value="NZ_PGGK01000015.1"/>
</dbReference>
<dbReference type="Proteomes" id="UP000297295">
    <property type="component" value="Unassembled WGS sequence"/>
</dbReference>
<keyword evidence="3" id="KW-1185">Reference proteome</keyword>
<dbReference type="PROSITE" id="PS51273">
    <property type="entry name" value="GATASE_TYPE_1"/>
    <property type="match status" value="1"/>
</dbReference>
<dbReference type="AlphaFoldDB" id="A0A4E0PV22"/>
<dbReference type="CDD" id="cd01741">
    <property type="entry name" value="GATase1_1"/>
    <property type="match status" value="1"/>
</dbReference>
<dbReference type="SUPFAM" id="SSF52317">
    <property type="entry name" value="Class I glutamine amidotransferase-like"/>
    <property type="match status" value="1"/>
</dbReference>